<name>A0ACD5GYR5_9CYAN</name>
<protein>
    <submittedName>
        <fullName evidence="1">Uncharacterized protein</fullName>
    </submittedName>
</protein>
<accession>A0ACD5GYR5</accession>
<evidence type="ECO:0000313" key="2">
    <source>
        <dbReference type="Proteomes" id="UP000095472"/>
    </source>
</evidence>
<organism evidence="1 2">
    <name type="scientific">Desertifilum tharense IPPAS B-1220</name>
    <dbReference type="NCBI Taxonomy" id="1781255"/>
    <lineage>
        <taxon>Bacteria</taxon>
        <taxon>Bacillati</taxon>
        <taxon>Cyanobacteriota</taxon>
        <taxon>Cyanophyceae</taxon>
        <taxon>Desertifilales</taxon>
        <taxon>Desertifilaceae</taxon>
        <taxon>Desertifilum</taxon>
    </lineage>
</organism>
<evidence type="ECO:0000313" key="1">
    <source>
        <dbReference type="EMBL" id="XPM66155.1"/>
    </source>
</evidence>
<dbReference type="Proteomes" id="UP000095472">
    <property type="component" value="Chromosome"/>
</dbReference>
<gene>
    <name evidence="1" type="ORF">BH720_012410</name>
</gene>
<dbReference type="EMBL" id="CP182909">
    <property type="protein sequence ID" value="XPM66155.1"/>
    <property type="molecule type" value="Genomic_DNA"/>
</dbReference>
<proteinExistence type="predicted"/>
<keyword evidence="2" id="KW-1185">Reference proteome</keyword>
<sequence>MRVYQHAKKQGESYLTGLTLSMEHLRTTTGEISAVSEKETAWMHY</sequence>
<reference evidence="1 2" key="1">
    <citation type="journal article" date="2016" name="Genome Announc.">
        <title>Draft Genome Sequence of the Thermotolerant Cyanobacterium Desertifilum sp. IPPAS B-1220.</title>
        <authorList>
            <person name="Mironov K.S."/>
            <person name="Sinetova M.A."/>
            <person name="Bolatkhan K."/>
            <person name="Zayadan B.K."/>
            <person name="Ustinova V.V."/>
            <person name="Kupriyanova E.V."/>
            <person name="Skrypnik A.N."/>
            <person name="Gogoleva N.E."/>
            <person name="Gogolev Y.V."/>
            <person name="Los D.A."/>
        </authorList>
    </citation>
    <scope>NUCLEOTIDE SEQUENCE [LARGE SCALE GENOMIC DNA]</scope>
    <source>
        <strain evidence="1 2">IPPAS B-1220</strain>
    </source>
</reference>